<protein>
    <submittedName>
        <fullName evidence="1">Putative Fe-Mo cluster-binding NifX family protein</fullName>
    </submittedName>
</protein>
<accession>A0A840G9U9</accession>
<gene>
    <name evidence="1" type="ORF">GGD90_002633</name>
</gene>
<proteinExistence type="predicted"/>
<dbReference type="InterPro" id="IPR036105">
    <property type="entry name" value="DiNase_FeMo-co_biosyn_sf"/>
</dbReference>
<evidence type="ECO:0000313" key="1">
    <source>
        <dbReference type="EMBL" id="MBB4248241.1"/>
    </source>
</evidence>
<dbReference type="Gene3D" id="3.30.420.130">
    <property type="entry name" value="Dinitrogenase iron-molybdenum cofactor biosynthesis domain"/>
    <property type="match status" value="1"/>
</dbReference>
<comment type="caution">
    <text evidence="1">The sequence shown here is derived from an EMBL/GenBank/DDBJ whole genome shotgun (WGS) entry which is preliminary data.</text>
</comment>
<dbReference type="SUPFAM" id="SSF53146">
    <property type="entry name" value="Nitrogenase accessory factor-like"/>
    <property type="match status" value="1"/>
</dbReference>
<dbReference type="OrthoDB" id="9797941at2"/>
<dbReference type="RefSeq" id="WP_153117499.1">
    <property type="nucleotide sequence ID" value="NZ_JACIGE010000010.1"/>
</dbReference>
<reference evidence="1 2" key="1">
    <citation type="submission" date="2020-08" db="EMBL/GenBank/DDBJ databases">
        <title>Genome sequencing of Purple Non-Sulfur Bacteria from various extreme environments.</title>
        <authorList>
            <person name="Mayer M."/>
        </authorList>
    </citation>
    <scope>NUCLEOTIDE SEQUENCE [LARGE SCALE GENOMIC DNA]</scope>
    <source>
        <strain evidence="1 2">2761</strain>
    </source>
</reference>
<dbReference type="EMBL" id="JACIGE010000010">
    <property type="protein sequence ID" value="MBB4248241.1"/>
    <property type="molecule type" value="Genomic_DNA"/>
</dbReference>
<organism evidence="1 2">
    <name type="scientific">Rhodocyclus tenuis</name>
    <name type="common">Rhodospirillum tenue</name>
    <dbReference type="NCBI Taxonomy" id="1066"/>
    <lineage>
        <taxon>Bacteria</taxon>
        <taxon>Pseudomonadati</taxon>
        <taxon>Pseudomonadota</taxon>
        <taxon>Betaproteobacteria</taxon>
        <taxon>Rhodocyclales</taxon>
        <taxon>Rhodocyclaceae</taxon>
        <taxon>Rhodocyclus</taxon>
    </lineage>
</organism>
<keyword evidence="2" id="KW-1185">Reference proteome</keyword>
<evidence type="ECO:0000313" key="2">
    <source>
        <dbReference type="Proteomes" id="UP000587070"/>
    </source>
</evidence>
<sequence length="130" mass="14575">MKIAIATRNFKTLAGHAGKTRHWLIYDFDTPRAADALPEPTRLTLKKEQTFHYIPDGEPHPLDGVDMLLTGSAGEGFIRRMKLRGGEVLLTGERDPENALRLLIAGEAQPEPRFDPSTALCRLRDLFSKH</sequence>
<dbReference type="AlphaFoldDB" id="A0A840G9U9"/>
<dbReference type="Proteomes" id="UP000587070">
    <property type="component" value="Unassembled WGS sequence"/>
</dbReference>
<name>A0A840G9U9_RHOTE</name>